<reference evidence="3" key="1">
    <citation type="submission" date="2020-07" db="EMBL/GenBank/DDBJ databases">
        <authorList>
            <person name="Pettersson B.M.F."/>
            <person name="Behra P.R.K."/>
            <person name="Ramesh M."/>
            <person name="Das S."/>
            <person name="Dasgupta S."/>
            <person name="Kirsebom L.A."/>
        </authorList>
    </citation>
    <scope>NUCLEOTIDE SEQUENCE</scope>
    <source>
        <strain evidence="3">DSM 44838</strain>
    </source>
</reference>
<name>A0A9X2ZDD2_9MYCO</name>
<feature type="region of interest" description="Disordered" evidence="1">
    <location>
        <begin position="146"/>
        <end position="199"/>
    </location>
</feature>
<keyword evidence="2" id="KW-1133">Transmembrane helix</keyword>
<keyword evidence="2" id="KW-0472">Membrane</keyword>
<evidence type="ECO:0000256" key="1">
    <source>
        <dbReference type="SAM" id="MobiDB-lite"/>
    </source>
</evidence>
<proteinExistence type="predicted"/>
<keyword evidence="4" id="KW-1185">Reference proteome</keyword>
<gene>
    <name evidence="3" type="ORF">H7K45_30035</name>
</gene>
<sequence length="199" mass="21329">MQQLPPLGVLGDLPARDFVVSPGFAGVAALAAAIVTAGAVLYASRRARQRSEVQRVEDERRHDRARGDAEKALLWERWQWVVDTAGIEPAVSENATLGLGPAVALELLSGLLRDAERLGDDSLARAVAVHQEQLLLVLAQQAGPVSDVATPTRQPRRRRIADVATADEGSADDLTEPKTAAFATPSTEVKESSGGRRRR</sequence>
<keyword evidence="2" id="KW-0812">Transmembrane</keyword>
<evidence type="ECO:0000313" key="4">
    <source>
        <dbReference type="Proteomes" id="UP001141629"/>
    </source>
</evidence>
<comment type="caution">
    <text evidence="3">The sequence shown here is derived from an EMBL/GenBank/DDBJ whole genome shotgun (WGS) entry which is preliminary data.</text>
</comment>
<organism evidence="3 4">
    <name type="scientific">Mycobacterium yunnanensis</name>
    <dbReference type="NCBI Taxonomy" id="368477"/>
    <lineage>
        <taxon>Bacteria</taxon>
        <taxon>Bacillati</taxon>
        <taxon>Actinomycetota</taxon>
        <taxon>Actinomycetes</taxon>
        <taxon>Mycobacteriales</taxon>
        <taxon>Mycobacteriaceae</taxon>
        <taxon>Mycobacterium</taxon>
    </lineage>
</organism>
<dbReference type="Proteomes" id="UP001141629">
    <property type="component" value="Unassembled WGS sequence"/>
</dbReference>
<feature type="transmembrane region" description="Helical" evidence="2">
    <location>
        <begin position="20"/>
        <end position="43"/>
    </location>
</feature>
<evidence type="ECO:0000256" key="2">
    <source>
        <dbReference type="SAM" id="Phobius"/>
    </source>
</evidence>
<dbReference type="RefSeq" id="WP_263999872.1">
    <property type="nucleotide sequence ID" value="NZ_JACKVK010000022.1"/>
</dbReference>
<dbReference type="AlphaFoldDB" id="A0A9X2ZDD2"/>
<evidence type="ECO:0000313" key="3">
    <source>
        <dbReference type="EMBL" id="MCV7424787.1"/>
    </source>
</evidence>
<accession>A0A9X2ZDD2</accession>
<reference evidence="3" key="2">
    <citation type="journal article" date="2022" name="BMC Genomics">
        <title>Comparative genome analysis of mycobacteria focusing on tRNA and non-coding RNA.</title>
        <authorList>
            <person name="Behra P.R.K."/>
            <person name="Pettersson B.M.F."/>
            <person name="Ramesh M."/>
            <person name="Das S."/>
            <person name="Dasgupta S."/>
            <person name="Kirsebom L.A."/>
        </authorList>
    </citation>
    <scope>NUCLEOTIDE SEQUENCE</scope>
    <source>
        <strain evidence="3">DSM 44838</strain>
    </source>
</reference>
<dbReference type="EMBL" id="JACKVK010000022">
    <property type="protein sequence ID" value="MCV7424787.1"/>
    <property type="molecule type" value="Genomic_DNA"/>
</dbReference>
<feature type="compositionally biased region" description="Basic and acidic residues" evidence="1">
    <location>
        <begin position="188"/>
        <end position="199"/>
    </location>
</feature>
<protein>
    <submittedName>
        <fullName evidence="3">Uncharacterized protein</fullName>
    </submittedName>
</protein>